<gene>
    <name evidence="9" type="ORF">FZI38_12440</name>
    <name evidence="10" type="ORF">HRR37_19105</name>
</gene>
<dbReference type="EMBL" id="JABTXY010000027">
    <property type="protein sequence ID" value="NYV44425.1"/>
    <property type="molecule type" value="Genomic_DNA"/>
</dbReference>
<keyword evidence="2" id="KW-1003">Cell membrane</keyword>
<dbReference type="KEGG" id="csj:CSK29544_01094"/>
<reference evidence="10 12" key="2">
    <citation type="submission" date="2020-05" db="EMBL/GenBank/DDBJ databases">
        <title>The draft genome of Cronobacter sakazakii strain 145005.</title>
        <authorList>
            <person name="Yang J."/>
            <person name="Liu L."/>
            <person name="Feng Y."/>
            <person name="Zong Z."/>
        </authorList>
    </citation>
    <scope>NUCLEOTIDE SEQUENCE [LARGE SCALE GENOMIC DNA]</scope>
    <source>
        <strain evidence="10 12">145005</strain>
    </source>
</reference>
<evidence type="ECO:0000313" key="12">
    <source>
        <dbReference type="Proteomes" id="UP000548673"/>
    </source>
</evidence>
<protein>
    <submittedName>
        <fullName evidence="10">Type I toxin-antitoxin system Hok family toxin</fullName>
    </submittedName>
</protein>
<evidence type="ECO:0000313" key="11">
    <source>
        <dbReference type="Proteomes" id="UP000439917"/>
    </source>
</evidence>
<name>A0A2S9UGF5_CROSK</name>
<evidence type="ECO:0000256" key="6">
    <source>
        <dbReference type="ARBA" id="ARBA00022989"/>
    </source>
</evidence>
<organism evidence="10 12">
    <name type="scientific">Cronobacter sakazakii</name>
    <name type="common">Enterobacter sakazakii</name>
    <dbReference type="NCBI Taxonomy" id="28141"/>
    <lineage>
        <taxon>Bacteria</taxon>
        <taxon>Pseudomonadati</taxon>
        <taxon>Pseudomonadota</taxon>
        <taxon>Gammaproteobacteria</taxon>
        <taxon>Enterobacterales</taxon>
        <taxon>Enterobacteriaceae</taxon>
        <taxon>Cronobacter</taxon>
    </lineage>
</organism>
<evidence type="ECO:0000256" key="5">
    <source>
        <dbReference type="ARBA" id="ARBA00022692"/>
    </source>
</evidence>
<dbReference type="Pfam" id="PF01848">
    <property type="entry name" value="HOK_GEF"/>
    <property type="match status" value="1"/>
</dbReference>
<dbReference type="STRING" id="28141.CSK29544_01094"/>
<evidence type="ECO:0000256" key="1">
    <source>
        <dbReference type="ARBA" id="ARBA00004377"/>
    </source>
</evidence>
<evidence type="ECO:0000256" key="2">
    <source>
        <dbReference type="ARBA" id="ARBA00022475"/>
    </source>
</evidence>
<dbReference type="GO" id="GO:0005886">
    <property type="term" value="C:plasma membrane"/>
    <property type="evidence" value="ECO:0007669"/>
    <property type="project" value="UniProtKB-SubCell"/>
</dbReference>
<keyword evidence="3" id="KW-0997">Cell inner membrane</keyword>
<dbReference type="NCBIfam" id="NF007279">
    <property type="entry name" value="PRK09738.1"/>
    <property type="match status" value="1"/>
</dbReference>
<evidence type="ECO:0000256" key="7">
    <source>
        <dbReference type="ARBA" id="ARBA00023136"/>
    </source>
</evidence>
<dbReference type="RefSeq" id="WP_004387602.1">
    <property type="nucleotide sequence ID" value="NZ_CAWNSY010000089.1"/>
</dbReference>
<dbReference type="AlphaFoldDB" id="A0A2S9UGF5"/>
<evidence type="ECO:0000313" key="9">
    <source>
        <dbReference type="EMBL" id="KAB0877996.1"/>
    </source>
</evidence>
<sequence>MKLPRNALIWCVLIVCTTLLIFTLLIRKSLCEIRYKDRYREAAAFLAYESGK</sequence>
<keyword evidence="5 8" id="KW-0812">Transmembrane</keyword>
<accession>A0A2S9UGF5</accession>
<feature type="transmembrane region" description="Helical" evidence="8">
    <location>
        <begin position="6"/>
        <end position="26"/>
    </location>
</feature>
<comment type="similarity">
    <text evidence="8">Belongs to the hok/gef family.</text>
</comment>
<evidence type="ECO:0000256" key="4">
    <source>
        <dbReference type="ARBA" id="ARBA00022649"/>
    </source>
</evidence>
<keyword evidence="7 8" id="KW-0472">Membrane</keyword>
<evidence type="ECO:0000313" key="10">
    <source>
        <dbReference type="EMBL" id="NYV44425.1"/>
    </source>
</evidence>
<comment type="subcellular location">
    <subcellularLocation>
        <location evidence="1 8">Cell inner membrane</location>
        <topology evidence="1 8">Single-pass membrane protein</topology>
    </subcellularLocation>
</comment>
<dbReference type="InterPro" id="IPR000021">
    <property type="entry name" value="Hok/gef_toxin"/>
</dbReference>
<evidence type="ECO:0000256" key="3">
    <source>
        <dbReference type="ARBA" id="ARBA00022519"/>
    </source>
</evidence>
<keyword evidence="6 8" id="KW-1133">Transmembrane helix</keyword>
<dbReference type="Proteomes" id="UP000548673">
    <property type="component" value="Unassembled WGS sequence"/>
</dbReference>
<comment type="caution">
    <text evidence="10">The sequence shown here is derived from an EMBL/GenBank/DDBJ whole genome shotgun (WGS) entry which is preliminary data.</text>
</comment>
<dbReference type="PRINTS" id="PR00281">
    <property type="entry name" value="HOKGEFTOXIC"/>
</dbReference>
<keyword evidence="4" id="KW-1277">Toxin-antitoxin system</keyword>
<dbReference type="Proteomes" id="UP000439917">
    <property type="component" value="Unassembled WGS sequence"/>
</dbReference>
<reference evidence="9 11" key="1">
    <citation type="submission" date="2019-09" db="EMBL/GenBank/DDBJ databases">
        <title>Prevalence, distribution, and phylogeny of type two toxin-antitoxin genes possessed by Cronobacter species where C. sakazakii homologs follow sequence type lineages.</title>
        <authorList>
            <person name="Finkelstein S."/>
            <person name="Negrete F."/>
            <person name="Jang H."/>
            <person name="Gopinath G.R."/>
            <person name="Tall B.D."/>
        </authorList>
    </citation>
    <scope>NUCLEOTIDE SEQUENCE [LARGE SCALE GENOMIC DNA]</scope>
    <source>
        <strain evidence="9 11">MOD1_Comp4</strain>
    </source>
</reference>
<evidence type="ECO:0000256" key="8">
    <source>
        <dbReference type="RuleBase" id="RU221113"/>
    </source>
</evidence>
<dbReference type="EMBL" id="WAGF01000011">
    <property type="protein sequence ID" value="KAB0877996.1"/>
    <property type="molecule type" value="Genomic_DNA"/>
</dbReference>
<proteinExistence type="inferred from homology"/>
<dbReference type="GeneID" id="56732804"/>